<feature type="non-terminal residue" evidence="1">
    <location>
        <position position="88"/>
    </location>
</feature>
<accession>A0ABD0PYS5</accession>
<proteinExistence type="predicted"/>
<evidence type="ECO:0000313" key="1">
    <source>
        <dbReference type="EMBL" id="KAL0179190.1"/>
    </source>
</evidence>
<dbReference type="EMBL" id="JAMKFB020000012">
    <property type="protein sequence ID" value="KAL0179190.1"/>
    <property type="molecule type" value="Genomic_DNA"/>
</dbReference>
<dbReference type="Proteomes" id="UP001529510">
    <property type="component" value="Unassembled WGS sequence"/>
</dbReference>
<organism evidence="1 2">
    <name type="scientific">Cirrhinus mrigala</name>
    <name type="common">Mrigala</name>
    <dbReference type="NCBI Taxonomy" id="683832"/>
    <lineage>
        <taxon>Eukaryota</taxon>
        <taxon>Metazoa</taxon>
        <taxon>Chordata</taxon>
        <taxon>Craniata</taxon>
        <taxon>Vertebrata</taxon>
        <taxon>Euteleostomi</taxon>
        <taxon>Actinopterygii</taxon>
        <taxon>Neopterygii</taxon>
        <taxon>Teleostei</taxon>
        <taxon>Ostariophysi</taxon>
        <taxon>Cypriniformes</taxon>
        <taxon>Cyprinidae</taxon>
        <taxon>Labeoninae</taxon>
        <taxon>Labeonini</taxon>
        <taxon>Cirrhinus</taxon>
    </lineage>
</organism>
<reference evidence="1 2" key="1">
    <citation type="submission" date="2024-05" db="EMBL/GenBank/DDBJ databases">
        <title>Genome sequencing and assembly of Indian major carp, Cirrhinus mrigala (Hamilton, 1822).</title>
        <authorList>
            <person name="Mohindra V."/>
            <person name="Chowdhury L.M."/>
            <person name="Lal K."/>
            <person name="Jena J.K."/>
        </authorList>
    </citation>
    <scope>NUCLEOTIDE SEQUENCE [LARGE SCALE GENOMIC DNA]</scope>
    <source>
        <strain evidence="1">CM1030</strain>
        <tissue evidence="1">Blood</tissue>
    </source>
</reference>
<dbReference type="AlphaFoldDB" id="A0ABD0PYS5"/>
<protein>
    <submittedName>
        <fullName evidence="1">Uncharacterized protein</fullName>
    </submittedName>
</protein>
<name>A0ABD0PYS5_CIRMR</name>
<keyword evidence="2" id="KW-1185">Reference proteome</keyword>
<comment type="caution">
    <text evidence="1">The sequence shown here is derived from an EMBL/GenBank/DDBJ whole genome shotgun (WGS) entry which is preliminary data.</text>
</comment>
<gene>
    <name evidence="1" type="ORF">M9458_024632</name>
</gene>
<evidence type="ECO:0000313" key="2">
    <source>
        <dbReference type="Proteomes" id="UP001529510"/>
    </source>
</evidence>
<sequence length="88" mass="9989">MGAMATKKEVKVEGWREQQRGIEEEWSSINNCAEVGDAGGQQFSPNTVIITNELRSTAIEEAREKENHEDDKERHNCLRTGCIRCLII</sequence>